<dbReference type="EMBL" id="UINC01007626">
    <property type="protein sequence ID" value="SVA34323.1"/>
    <property type="molecule type" value="Genomic_DNA"/>
</dbReference>
<name>A0A381V4Y4_9ZZZZ</name>
<proteinExistence type="predicted"/>
<gene>
    <name evidence="1" type="ORF">METZ01_LOCUS87177</name>
</gene>
<dbReference type="Gene3D" id="3.40.190.10">
    <property type="entry name" value="Periplasmic binding protein-like II"/>
    <property type="match status" value="2"/>
</dbReference>
<organism evidence="1">
    <name type="scientific">marine metagenome</name>
    <dbReference type="NCBI Taxonomy" id="408172"/>
    <lineage>
        <taxon>unclassified sequences</taxon>
        <taxon>metagenomes</taxon>
        <taxon>ecological metagenomes</taxon>
    </lineage>
</organism>
<dbReference type="Pfam" id="PF16868">
    <property type="entry name" value="NMT1_3"/>
    <property type="match status" value="1"/>
</dbReference>
<evidence type="ECO:0000313" key="1">
    <source>
        <dbReference type="EMBL" id="SVA34323.1"/>
    </source>
</evidence>
<dbReference type="AlphaFoldDB" id="A0A381V4Y4"/>
<evidence type="ECO:0008006" key="2">
    <source>
        <dbReference type="Google" id="ProtNLM"/>
    </source>
</evidence>
<reference evidence="1" key="1">
    <citation type="submission" date="2018-05" db="EMBL/GenBank/DDBJ databases">
        <authorList>
            <person name="Lanie J.A."/>
            <person name="Ng W.-L."/>
            <person name="Kazmierczak K.M."/>
            <person name="Andrzejewski T.M."/>
            <person name="Davidsen T.M."/>
            <person name="Wayne K.J."/>
            <person name="Tettelin H."/>
            <person name="Glass J.I."/>
            <person name="Rusch D."/>
            <person name="Podicherti R."/>
            <person name="Tsui H.-C.T."/>
            <person name="Winkler M.E."/>
        </authorList>
    </citation>
    <scope>NUCLEOTIDE SEQUENCE</scope>
</reference>
<dbReference type="PANTHER" id="PTHR42941:SF1">
    <property type="entry name" value="SLL1037 PROTEIN"/>
    <property type="match status" value="1"/>
</dbReference>
<dbReference type="InterPro" id="IPR011852">
    <property type="entry name" value="TRAP_TAXI"/>
</dbReference>
<protein>
    <recommendedName>
        <fullName evidence="2">C4-dicarboxylate ABC transporter substrate-binding protein</fullName>
    </recommendedName>
</protein>
<dbReference type="PANTHER" id="PTHR42941">
    <property type="entry name" value="SLL1037 PROTEIN"/>
    <property type="match status" value="1"/>
</dbReference>
<dbReference type="SUPFAM" id="SSF53850">
    <property type="entry name" value="Periplasmic binding protein-like II"/>
    <property type="match status" value="1"/>
</dbReference>
<sequence length="348" mass="37201">MKNHLWLILAFILVVGLAGHSQAQINMSAETAGPTGVPGNVMGHMADVLAEKKIANLQVAQGQTLTNSVRNVAQGKTDLASAPIILPFLLSRGVGPYGKIGKKKGAELAANLRALWTYNAGGFYGFAYANKGWKSWADFKGKTIWNGPPRGAALNNARAVGILAAGLKDGKDYKGVQQNWGQLMTTLVDGSVDGFILPSTWPHPYPTTMTAAGKINVFSLPKAAMESALAKKMFGVPGNIPIIVDRKDMGYEKSITLISEDNKLRGLGTAFTDVVHKKMSFDLVKKIVAAHISTLDRLKKRTAFMKAVGLAEMDPKKSSFCGKSTLKYHAGAAAAWKEAGYKLPACAQ</sequence>
<accession>A0A381V4Y4</accession>